<accession>A0AAX6GHV8</accession>
<reference evidence="1" key="2">
    <citation type="submission" date="2023-04" db="EMBL/GenBank/DDBJ databases">
        <authorList>
            <person name="Bruccoleri R.E."/>
            <person name="Oakeley E.J."/>
            <person name="Faust A.-M."/>
            <person name="Dessus-Babus S."/>
            <person name="Altorfer M."/>
            <person name="Burckhardt D."/>
            <person name="Oertli M."/>
            <person name="Naumann U."/>
            <person name="Petersen F."/>
            <person name="Wong J."/>
        </authorList>
    </citation>
    <scope>NUCLEOTIDE SEQUENCE</scope>
    <source>
        <strain evidence="1">GSM-AAB239-AS_SAM_17_03QT</strain>
        <tissue evidence="1">Leaf</tissue>
    </source>
</reference>
<evidence type="ECO:0000313" key="2">
    <source>
        <dbReference type="Proteomes" id="UP001140949"/>
    </source>
</evidence>
<dbReference type="EMBL" id="JANAVB010019799">
    <property type="protein sequence ID" value="KAJ6827928.1"/>
    <property type="molecule type" value="Genomic_DNA"/>
</dbReference>
<evidence type="ECO:0000313" key="1">
    <source>
        <dbReference type="EMBL" id="KAJ6827928.1"/>
    </source>
</evidence>
<dbReference type="AlphaFoldDB" id="A0AAX6GHV8"/>
<proteinExistence type="predicted"/>
<organism evidence="1 2">
    <name type="scientific">Iris pallida</name>
    <name type="common">Sweet iris</name>
    <dbReference type="NCBI Taxonomy" id="29817"/>
    <lineage>
        <taxon>Eukaryota</taxon>
        <taxon>Viridiplantae</taxon>
        <taxon>Streptophyta</taxon>
        <taxon>Embryophyta</taxon>
        <taxon>Tracheophyta</taxon>
        <taxon>Spermatophyta</taxon>
        <taxon>Magnoliopsida</taxon>
        <taxon>Liliopsida</taxon>
        <taxon>Asparagales</taxon>
        <taxon>Iridaceae</taxon>
        <taxon>Iridoideae</taxon>
        <taxon>Irideae</taxon>
        <taxon>Iris</taxon>
    </lineage>
</organism>
<sequence length="61" mass="6494">MGNCINPSSSGPHNSSGYISQAVKLGTQVLPTYRVFSLEELREATKDFDKSSFLGGISGDV</sequence>
<keyword evidence="2" id="KW-1185">Reference proteome</keyword>
<protein>
    <submittedName>
        <fullName evidence="1">Uncharacterized protein</fullName>
    </submittedName>
</protein>
<comment type="caution">
    <text evidence="1">The sequence shown here is derived from an EMBL/GenBank/DDBJ whole genome shotgun (WGS) entry which is preliminary data.</text>
</comment>
<reference evidence="1" key="1">
    <citation type="journal article" date="2023" name="GigaByte">
        <title>Genome assembly of the bearded iris, Iris pallida Lam.</title>
        <authorList>
            <person name="Bruccoleri R.E."/>
            <person name="Oakeley E.J."/>
            <person name="Faust A.M.E."/>
            <person name="Altorfer M."/>
            <person name="Dessus-Babus S."/>
            <person name="Burckhardt D."/>
            <person name="Oertli M."/>
            <person name="Naumann U."/>
            <person name="Petersen F."/>
            <person name="Wong J."/>
        </authorList>
    </citation>
    <scope>NUCLEOTIDE SEQUENCE</scope>
    <source>
        <strain evidence="1">GSM-AAB239-AS_SAM_17_03QT</strain>
    </source>
</reference>
<name>A0AAX6GHV8_IRIPA</name>
<dbReference type="Proteomes" id="UP001140949">
    <property type="component" value="Unassembled WGS sequence"/>
</dbReference>
<gene>
    <name evidence="1" type="ORF">M6B38_366110</name>
</gene>